<evidence type="ECO:0000256" key="1">
    <source>
        <dbReference type="SAM" id="Phobius"/>
    </source>
</evidence>
<gene>
    <name evidence="2" type="ORF">JOC49_000493</name>
</gene>
<evidence type="ECO:0000313" key="3">
    <source>
        <dbReference type="Proteomes" id="UP000767854"/>
    </source>
</evidence>
<keyword evidence="1" id="KW-0472">Membrane</keyword>
<proteinExistence type="predicted"/>
<dbReference type="EMBL" id="JAFBDT010000002">
    <property type="protein sequence ID" value="MBM7560979.1"/>
    <property type="molecule type" value="Genomic_DNA"/>
</dbReference>
<keyword evidence="1" id="KW-0812">Transmembrane</keyword>
<comment type="caution">
    <text evidence="2">The sequence shown here is derived from an EMBL/GenBank/DDBJ whole genome shotgun (WGS) entry which is preliminary data.</text>
</comment>
<accession>A0ABS2MNK7</accession>
<evidence type="ECO:0000313" key="2">
    <source>
        <dbReference type="EMBL" id="MBM7560979.1"/>
    </source>
</evidence>
<feature type="transmembrane region" description="Helical" evidence="1">
    <location>
        <begin position="165"/>
        <end position="185"/>
    </location>
</feature>
<name>A0ABS2MNK7_9FIRM</name>
<dbReference type="Proteomes" id="UP000767854">
    <property type="component" value="Unassembled WGS sequence"/>
</dbReference>
<protein>
    <recommendedName>
        <fullName evidence="4">Type II secretion system protein GspF domain-containing protein</fullName>
    </recommendedName>
</protein>
<keyword evidence="3" id="KW-1185">Reference proteome</keyword>
<dbReference type="RefSeq" id="WP_204661868.1">
    <property type="nucleotide sequence ID" value="NZ_JAFBDT010000002.1"/>
</dbReference>
<keyword evidence="1" id="KW-1133">Transmembrane helix</keyword>
<evidence type="ECO:0008006" key="4">
    <source>
        <dbReference type="Google" id="ProtNLM"/>
    </source>
</evidence>
<reference evidence="2 3" key="1">
    <citation type="submission" date="2021-01" db="EMBL/GenBank/DDBJ databases">
        <title>Genomic Encyclopedia of Type Strains, Phase IV (KMG-IV): sequencing the most valuable type-strain genomes for metagenomic binning, comparative biology and taxonomic classification.</title>
        <authorList>
            <person name="Goeker M."/>
        </authorList>
    </citation>
    <scope>NUCLEOTIDE SEQUENCE [LARGE SCALE GENOMIC DNA]</scope>
    <source>
        <strain evidence="2 3">DSM 24436</strain>
    </source>
</reference>
<organism evidence="2 3">
    <name type="scientific">Fusibacter tunisiensis</name>
    <dbReference type="NCBI Taxonomy" id="1008308"/>
    <lineage>
        <taxon>Bacteria</taxon>
        <taxon>Bacillati</taxon>
        <taxon>Bacillota</taxon>
        <taxon>Clostridia</taxon>
        <taxon>Eubacteriales</taxon>
        <taxon>Eubacteriales Family XII. Incertae Sedis</taxon>
        <taxon>Fusibacter</taxon>
    </lineage>
</organism>
<sequence>MIQMILNCIAVALSIYFIEVCQFQQRIVIRPSEVKPRRFYIKKFNKKSLSKNFYRIYKFIAVQSVGGAHIEDIYKNLHKVIHDKGLKKEFQTFSILLSQRHDVDVGLDYLKEKLDFEEGHIFVDILISMTESGLSSMTFQKLDHMMFQKYLSEIRLQTERVKQSYFYAVVVFTLVVVGMLLIPLIHQMVFSTNKIFI</sequence>